<feature type="domain" description="Helicase C-terminal" evidence="17">
    <location>
        <begin position="225"/>
        <end position="371"/>
    </location>
</feature>
<protein>
    <recommendedName>
        <fullName evidence="13">ATP-dependent DNA helicase RecQ</fullName>
        <ecNumber evidence="12">5.6.2.4</ecNumber>
    </recommendedName>
    <alternativeName>
        <fullName evidence="14">DNA 3'-5' helicase RecQ</fullName>
    </alternativeName>
</protein>
<dbReference type="InterPro" id="IPR002121">
    <property type="entry name" value="HRDC_dom"/>
</dbReference>
<dbReference type="SUPFAM" id="SSF46785">
    <property type="entry name" value="Winged helix' DNA-binding domain"/>
    <property type="match status" value="1"/>
</dbReference>
<evidence type="ECO:0000313" key="19">
    <source>
        <dbReference type="Proteomes" id="UP000557717"/>
    </source>
</evidence>
<evidence type="ECO:0000256" key="5">
    <source>
        <dbReference type="ARBA" id="ARBA00022741"/>
    </source>
</evidence>
<dbReference type="GO" id="GO:0003677">
    <property type="term" value="F:DNA binding"/>
    <property type="evidence" value="ECO:0007669"/>
    <property type="project" value="UniProtKB-KW"/>
</dbReference>
<dbReference type="SMART" id="SM00490">
    <property type="entry name" value="HELICc"/>
    <property type="match status" value="1"/>
</dbReference>
<proteinExistence type="inferred from homology"/>
<dbReference type="Gene3D" id="3.40.50.300">
    <property type="entry name" value="P-loop containing nucleotide triphosphate hydrolases"/>
    <property type="match status" value="2"/>
</dbReference>
<comment type="catalytic activity">
    <reaction evidence="11">
        <text>Couples ATP hydrolysis with the unwinding of duplex DNA by translocating in the 3'-5' direction.</text>
        <dbReference type="EC" id="5.6.2.4"/>
    </reaction>
</comment>
<dbReference type="CDD" id="cd17920">
    <property type="entry name" value="DEXHc_RecQ"/>
    <property type="match status" value="1"/>
</dbReference>
<dbReference type="InterPro" id="IPR004589">
    <property type="entry name" value="DNA_helicase_ATP-dep_RecQ"/>
</dbReference>
<evidence type="ECO:0000256" key="14">
    <source>
        <dbReference type="ARBA" id="ARBA00044550"/>
    </source>
</evidence>
<dbReference type="Pfam" id="PF00271">
    <property type="entry name" value="Helicase_C"/>
    <property type="match status" value="1"/>
</dbReference>
<dbReference type="SMART" id="SM00487">
    <property type="entry name" value="DEXDc"/>
    <property type="match status" value="1"/>
</dbReference>
<dbReference type="InterPro" id="IPR014001">
    <property type="entry name" value="Helicase_ATP-bd"/>
</dbReference>
<keyword evidence="5" id="KW-0547">Nucleotide-binding</keyword>
<name>A0A840V505_9BACT</name>
<evidence type="ECO:0000256" key="12">
    <source>
        <dbReference type="ARBA" id="ARBA00034808"/>
    </source>
</evidence>
<accession>A0A840V505</accession>
<dbReference type="Pfam" id="PF00270">
    <property type="entry name" value="DEAD"/>
    <property type="match status" value="1"/>
</dbReference>
<dbReference type="GO" id="GO:0009378">
    <property type="term" value="F:four-way junction helicase activity"/>
    <property type="evidence" value="ECO:0007669"/>
    <property type="project" value="TreeGrafter"/>
</dbReference>
<evidence type="ECO:0000256" key="6">
    <source>
        <dbReference type="ARBA" id="ARBA00022801"/>
    </source>
</evidence>
<evidence type="ECO:0000256" key="7">
    <source>
        <dbReference type="ARBA" id="ARBA00022806"/>
    </source>
</evidence>
<dbReference type="GO" id="GO:0005737">
    <property type="term" value="C:cytoplasm"/>
    <property type="evidence" value="ECO:0007669"/>
    <property type="project" value="TreeGrafter"/>
</dbReference>
<dbReference type="GO" id="GO:0016787">
    <property type="term" value="F:hydrolase activity"/>
    <property type="evidence" value="ECO:0007669"/>
    <property type="project" value="UniProtKB-KW"/>
</dbReference>
<dbReference type="PANTHER" id="PTHR13710">
    <property type="entry name" value="DNA HELICASE RECQ FAMILY MEMBER"/>
    <property type="match status" value="1"/>
</dbReference>
<sequence>MAFRKSRKLLLKPLDALKKHFGHGGFLDGQERVIEQIVSGRDGLVVMPTGGGKSLCYQLPAMCFTGVTLVVSPLIALMKDQVDALVAKGIPATLINSTVPWEEQKQRLQGMRTGRWKLVYVAPERFRAESFLRALEGVEVSLFAVDEAHCLSQWGHDFRPDYMRLGKALEKIGRPQCVALTATATPVVREDILQVLGLREPFEVVSGFSRPNLSLTITAVDKKAQKLDRVRAVASAHRTGIVYCATRKKVEEVSETLASWGMRVIAYHGGMSDGEREKAQEIFLSRKADVAVATNAFGMGIDRPDVRFVVHYEIPGSVEAYYQEAGRAGRDGEAAVCELLFNYADTRTQEFFIEGANPGGQAIRDVYRYLMQTADGEHEVHKSIEDITDGAGLKNSMAVSSALATLARSGYIERFDVPGKRMRGTRLRRPEVYPADLAIDEDALSEKERRDRDKLKAMVEMAYSRVCRQQWILEYFGEEEADTCGCCDVCLDGGGEDRPPTEEEHMVVRKALSGVARMSRQTGQGWEGRFGRGKIVLMLLGSRSQDIAAAGLDQLSTYGLLAEKGSGYLNSLFRAMTEGGLLRVEVGEYPLVTLTERGERVMRGSKSYRLAWPSASEAAGVDSAVLDDHGFDPGLYEELRALRGKIAKAQQVPPYVVFSNKTLEALCRYRPKSIDEGMAVPGVGEIKAQKFLRGFVDRIKRWG</sequence>
<gene>
    <name evidence="18" type="ORF">HNR46_003603</name>
</gene>
<dbReference type="PANTHER" id="PTHR13710:SF105">
    <property type="entry name" value="ATP-DEPENDENT DNA HELICASE Q1"/>
    <property type="match status" value="1"/>
</dbReference>
<dbReference type="Pfam" id="PF16124">
    <property type="entry name" value="RecQ_Zn_bind"/>
    <property type="match status" value="1"/>
</dbReference>
<dbReference type="InterPro" id="IPR032284">
    <property type="entry name" value="RecQ_Zn-bd"/>
</dbReference>
<comment type="cofactor">
    <cofactor evidence="2">
        <name>Zn(2+)</name>
        <dbReference type="ChEBI" id="CHEBI:29105"/>
    </cofactor>
</comment>
<dbReference type="GO" id="GO:0006281">
    <property type="term" value="P:DNA repair"/>
    <property type="evidence" value="ECO:0007669"/>
    <property type="project" value="InterPro"/>
</dbReference>
<evidence type="ECO:0000256" key="2">
    <source>
        <dbReference type="ARBA" id="ARBA00001947"/>
    </source>
</evidence>
<dbReference type="AlphaFoldDB" id="A0A840V505"/>
<evidence type="ECO:0000256" key="13">
    <source>
        <dbReference type="ARBA" id="ARBA00044535"/>
    </source>
</evidence>
<keyword evidence="10" id="KW-0413">Isomerase</keyword>
<feature type="domain" description="Helicase ATP-binding" evidence="16">
    <location>
        <begin position="34"/>
        <end position="202"/>
    </location>
</feature>
<comment type="cofactor">
    <cofactor evidence="1">
        <name>Mg(2+)</name>
        <dbReference type="ChEBI" id="CHEBI:18420"/>
    </cofactor>
</comment>
<dbReference type="InterPro" id="IPR044876">
    <property type="entry name" value="HRDC_dom_sf"/>
</dbReference>
<dbReference type="GO" id="GO:0046872">
    <property type="term" value="F:metal ion binding"/>
    <property type="evidence" value="ECO:0007669"/>
    <property type="project" value="UniProtKB-KW"/>
</dbReference>
<dbReference type="InterPro" id="IPR018982">
    <property type="entry name" value="RQC_domain"/>
</dbReference>
<dbReference type="InterPro" id="IPR036388">
    <property type="entry name" value="WH-like_DNA-bd_sf"/>
</dbReference>
<keyword evidence="7 18" id="KW-0347">Helicase</keyword>
<dbReference type="RefSeq" id="WP_184021142.1">
    <property type="nucleotide sequence ID" value="NZ_JACHFD010000024.1"/>
</dbReference>
<dbReference type="InterPro" id="IPR001650">
    <property type="entry name" value="Helicase_C-like"/>
</dbReference>
<dbReference type="Pfam" id="PF00570">
    <property type="entry name" value="HRDC"/>
    <property type="match status" value="1"/>
</dbReference>
<dbReference type="GO" id="GO:0006260">
    <property type="term" value="P:DNA replication"/>
    <property type="evidence" value="ECO:0007669"/>
    <property type="project" value="InterPro"/>
</dbReference>
<dbReference type="Gene3D" id="1.10.150.80">
    <property type="entry name" value="HRDC domain"/>
    <property type="match status" value="1"/>
</dbReference>
<dbReference type="InterPro" id="IPR010997">
    <property type="entry name" value="HRDC-like_sf"/>
</dbReference>
<dbReference type="SMART" id="SM00341">
    <property type="entry name" value="HRDC"/>
    <property type="match status" value="1"/>
</dbReference>
<dbReference type="GO" id="GO:0030894">
    <property type="term" value="C:replisome"/>
    <property type="evidence" value="ECO:0007669"/>
    <property type="project" value="TreeGrafter"/>
</dbReference>
<dbReference type="PROSITE" id="PS51194">
    <property type="entry name" value="HELICASE_CTER"/>
    <property type="match status" value="1"/>
</dbReference>
<dbReference type="Pfam" id="PF09382">
    <property type="entry name" value="RQC"/>
    <property type="match status" value="1"/>
</dbReference>
<dbReference type="GO" id="GO:0006310">
    <property type="term" value="P:DNA recombination"/>
    <property type="evidence" value="ECO:0007669"/>
    <property type="project" value="InterPro"/>
</dbReference>
<evidence type="ECO:0000259" key="16">
    <source>
        <dbReference type="PROSITE" id="PS51192"/>
    </source>
</evidence>
<organism evidence="18 19">
    <name type="scientific">Haloferula luteola</name>
    <dbReference type="NCBI Taxonomy" id="595692"/>
    <lineage>
        <taxon>Bacteria</taxon>
        <taxon>Pseudomonadati</taxon>
        <taxon>Verrucomicrobiota</taxon>
        <taxon>Verrucomicrobiia</taxon>
        <taxon>Verrucomicrobiales</taxon>
        <taxon>Verrucomicrobiaceae</taxon>
        <taxon>Haloferula</taxon>
    </lineage>
</organism>
<evidence type="ECO:0000256" key="1">
    <source>
        <dbReference type="ARBA" id="ARBA00001946"/>
    </source>
</evidence>
<evidence type="ECO:0000256" key="8">
    <source>
        <dbReference type="ARBA" id="ARBA00022840"/>
    </source>
</evidence>
<dbReference type="EC" id="5.6.2.4" evidence="12"/>
<dbReference type="SMART" id="SM00956">
    <property type="entry name" value="RQC"/>
    <property type="match status" value="1"/>
</dbReference>
<comment type="similarity">
    <text evidence="3">Belongs to the helicase family. RecQ subfamily.</text>
</comment>
<dbReference type="PROSITE" id="PS51192">
    <property type="entry name" value="HELICASE_ATP_BIND_1"/>
    <property type="match status" value="1"/>
</dbReference>
<dbReference type="InterPro" id="IPR011545">
    <property type="entry name" value="DEAD/DEAH_box_helicase_dom"/>
</dbReference>
<dbReference type="Proteomes" id="UP000557717">
    <property type="component" value="Unassembled WGS sequence"/>
</dbReference>
<feature type="domain" description="HRDC" evidence="15">
    <location>
        <begin position="629"/>
        <end position="703"/>
    </location>
</feature>
<comment type="caution">
    <text evidence="18">The sequence shown here is derived from an EMBL/GenBank/DDBJ whole genome shotgun (WGS) entry which is preliminary data.</text>
</comment>
<evidence type="ECO:0000259" key="17">
    <source>
        <dbReference type="PROSITE" id="PS51194"/>
    </source>
</evidence>
<dbReference type="SUPFAM" id="SSF47819">
    <property type="entry name" value="HRDC-like"/>
    <property type="match status" value="1"/>
</dbReference>
<dbReference type="EMBL" id="JACHFD010000024">
    <property type="protein sequence ID" value="MBB5353347.1"/>
    <property type="molecule type" value="Genomic_DNA"/>
</dbReference>
<dbReference type="InterPro" id="IPR036390">
    <property type="entry name" value="WH_DNA-bd_sf"/>
</dbReference>
<evidence type="ECO:0000256" key="10">
    <source>
        <dbReference type="ARBA" id="ARBA00023235"/>
    </source>
</evidence>
<evidence type="ECO:0000256" key="3">
    <source>
        <dbReference type="ARBA" id="ARBA00005446"/>
    </source>
</evidence>
<evidence type="ECO:0000259" key="15">
    <source>
        <dbReference type="PROSITE" id="PS50967"/>
    </source>
</evidence>
<keyword evidence="4" id="KW-0479">Metal-binding</keyword>
<keyword evidence="9" id="KW-0238">DNA-binding</keyword>
<dbReference type="GO" id="GO:0043590">
    <property type="term" value="C:bacterial nucleoid"/>
    <property type="evidence" value="ECO:0007669"/>
    <property type="project" value="TreeGrafter"/>
</dbReference>
<evidence type="ECO:0000256" key="4">
    <source>
        <dbReference type="ARBA" id="ARBA00022723"/>
    </source>
</evidence>
<keyword evidence="8" id="KW-0067">ATP-binding</keyword>
<dbReference type="NCBIfam" id="TIGR00614">
    <property type="entry name" value="recQ_fam"/>
    <property type="match status" value="1"/>
</dbReference>
<dbReference type="SUPFAM" id="SSF52540">
    <property type="entry name" value="P-loop containing nucleoside triphosphate hydrolases"/>
    <property type="match status" value="1"/>
</dbReference>
<evidence type="ECO:0000256" key="9">
    <source>
        <dbReference type="ARBA" id="ARBA00023125"/>
    </source>
</evidence>
<evidence type="ECO:0000256" key="11">
    <source>
        <dbReference type="ARBA" id="ARBA00034617"/>
    </source>
</evidence>
<dbReference type="FunFam" id="3.40.50.300:FF:000296">
    <property type="entry name" value="ATP-dependent DNA helicase RecQ"/>
    <property type="match status" value="1"/>
</dbReference>
<dbReference type="GO" id="GO:0005524">
    <property type="term" value="F:ATP binding"/>
    <property type="evidence" value="ECO:0007669"/>
    <property type="project" value="UniProtKB-KW"/>
</dbReference>
<dbReference type="GO" id="GO:0043138">
    <property type="term" value="F:3'-5' DNA helicase activity"/>
    <property type="evidence" value="ECO:0007669"/>
    <property type="project" value="UniProtKB-EC"/>
</dbReference>
<keyword evidence="19" id="KW-1185">Reference proteome</keyword>
<reference evidence="18 19" key="1">
    <citation type="submission" date="2020-08" db="EMBL/GenBank/DDBJ databases">
        <title>Genomic Encyclopedia of Type Strains, Phase IV (KMG-IV): sequencing the most valuable type-strain genomes for metagenomic binning, comparative biology and taxonomic classification.</title>
        <authorList>
            <person name="Goeker M."/>
        </authorList>
    </citation>
    <scope>NUCLEOTIDE SEQUENCE [LARGE SCALE GENOMIC DNA]</scope>
    <source>
        <strain evidence="18 19">YC6886</strain>
    </source>
</reference>
<dbReference type="InterPro" id="IPR027417">
    <property type="entry name" value="P-loop_NTPase"/>
</dbReference>
<dbReference type="Gene3D" id="1.10.10.10">
    <property type="entry name" value="Winged helix-like DNA-binding domain superfamily/Winged helix DNA-binding domain"/>
    <property type="match status" value="1"/>
</dbReference>
<evidence type="ECO:0000313" key="18">
    <source>
        <dbReference type="EMBL" id="MBB5353347.1"/>
    </source>
</evidence>
<dbReference type="PROSITE" id="PS50967">
    <property type="entry name" value="HRDC"/>
    <property type="match status" value="1"/>
</dbReference>
<keyword evidence="6 18" id="KW-0378">Hydrolase</keyword>